<evidence type="ECO:0000256" key="4">
    <source>
        <dbReference type="SAM" id="SignalP"/>
    </source>
</evidence>
<evidence type="ECO:0000256" key="1">
    <source>
        <dbReference type="ARBA" id="ARBA00006908"/>
    </source>
</evidence>
<reference evidence="5 6" key="1">
    <citation type="submission" date="2024-10" db="EMBL/GenBank/DDBJ databases">
        <title>Updated reference genomes for cyclostephanoid diatoms.</title>
        <authorList>
            <person name="Roberts W.R."/>
            <person name="Alverson A.J."/>
        </authorList>
    </citation>
    <scope>NUCLEOTIDE SEQUENCE [LARGE SCALE GENOMIC DNA]</scope>
    <source>
        <strain evidence="5 6">AJA276-08</strain>
    </source>
</reference>
<evidence type="ECO:0000256" key="3">
    <source>
        <dbReference type="SAM" id="MobiDB-lite"/>
    </source>
</evidence>
<dbReference type="EMBL" id="JALLAZ020000726">
    <property type="protein sequence ID" value="KAL3788410.1"/>
    <property type="molecule type" value="Genomic_DNA"/>
</dbReference>
<keyword evidence="6" id="KW-1185">Reference proteome</keyword>
<proteinExistence type="inferred from homology"/>
<organism evidence="5 6">
    <name type="scientific">Stephanodiscus triporus</name>
    <dbReference type="NCBI Taxonomy" id="2934178"/>
    <lineage>
        <taxon>Eukaryota</taxon>
        <taxon>Sar</taxon>
        <taxon>Stramenopiles</taxon>
        <taxon>Ochrophyta</taxon>
        <taxon>Bacillariophyta</taxon>
        <taxon>Coscinodiscophyceae</taxon>
        <taxon>Thalassiosirophycidae</taxon>
        <taxon>Stephanodiscales</taxon>
        <taxon>Stephanodiscaceae</taxon>
        <taxon>Stephanodiscus</taxon>
    </lineage>
</organism>
<evidence type="ECO:0000313" key="5">
    <source>
        <dbReference type="EMBL" id="KAL3788410.1"/>
    </source>
</evidence>
<comment type="similarity">
    <text evidence="1">Belongs to the HY2 family.</text>
</comment>
<protein>
    <submittedName>
        <fullName evidence="5">Uncharacterized protein</fullName>
    </submittedName>
</protein>
<evidence type="ECO:0000256" key="2">
    <source>
        <dbReference type="ARBA" id="ARBA00023002"/>
    </source>
</evidence>
<feature type="compositionally biased region" description="Low complexity" evidence="3">
    <location>
        <begin position="128"/>
        <end position="139"/>
    </location>
</feature>
<dbReference type="Gene3D" id="3.40.1500.20">
    <property type="match status" value="1"/>
</dbReference>
<feature type="chain" id="PRO_5044801919" evidence="4">
    <location>
        <begin position="26"/>
        <end position="435"/>
    </location>
</feature>
<keyword evidence="2" id="KW-0560">Oxidoreductase</keyword>
<keyword evidence="4" id="KW-0732">Signal</keyword>
<dbReference type="PANTHER" id="PTHR34557">
    <property type="entry name" value="PHYTOCHROMOBILIN:FERREDOXIN OXIDOREDUCTASE, CHLOROPLASTIC"/>
    <property type="match status" value="1"/>
</dbReference>
<comment type="caution">
    <text evidence="5">The sequence shown here is derived from an EMBL/GenBank/DDBJ whole genome shotgun (WGS) entry which is preliminary data.</text>
</comment>
<evidence type="ECO:0000313" key="6">
    <source>
        <dbReference type="Proteomes" id="UP001530315"/>
    </source>
</evidence>
<dbReference type="Pfam" id="PF05996">
    <property type="entry name" value="Fe_bilin_red"/>
    <property type="match status" value="1"/>
</dbReference>
<name>A0ABD3PJM3_9STRA</name>
<dbReference type="GO" id="GO:0016491">
    <property type="term" value="F:oxidoreductase activity"/>
    <property type="evidence" value="ECO:0007669"/>
    <property type="project" value="UniProtKB-KW"/>
</dbReference>
<feature type="region of interest" description="Disordered" evidence="3">
    <location>
        <begin position="128"/>
        <end position="161"/>
    </location>
</feature>
<accession>A0ABD3PJM3</accession>
<feature type="signal peptide" evidence="4">
    <location>
        <begin position="1"/>
        <end position="25"/>
    </location>
</feature>
<gene>
    <name evidence="5" type="ORF">ACHAW5_001022</name>
</gene>
<feature type="region of interest" description="Disordered" evidence="3">
    <location>
        <begin position="76"/>
        <end position="108"/>
    </location>
</feature>
<dbReference type="PANTHER" id="PTHR34557:SF1">
    <property type="entry name" value="PHYTOCHROMOBILIN:FERREDOXIN OXIDOREDUCTASE, CHLOROPLASTIC"/>
    <property type="match status" value="1"/>
</dbReference>
<dbReference type="AlphaFoldDB" id="A0ABD3PJM3"/>
<feature type="compositionally biased region" description="Basic and acidic residues" evidence="3">
    <location>
        <begin position="142"/>
        <end position="160"/>
    </location>
</feature>
<sequence length="435" mass="47401">MVGILTIGRMATAIALLSIVTSATAAASSSLGSRDPLLSFVPARAAAAAASRRRRAPPAALYRKFHDYAWERLTPSSGGKDGYDDDAIPEGLRSNSSPVRNAPPGTSVVATVRSSSRFPFLEVIDSSVSSSSSSSSSSSEAAADKVGDVTRHDERGDGGRRAMRLSRTAFLETRAQDGEAIVTNVTIHVLNLVSFPDPRIRLRIRDDDDDEDGGGGGGGGGGEYLGLPIFGADIVSLPGNKHLVALDFQPVLPLDDYYDDDDRAADGDLDGREGRRASSLFPERYSRFDDRLRALHSKYQDGDDHGESATPPLLPWGGDIPQKARRFFSPHALWTRLAGEDAIEKVSTVVWEAFREYTDLYLELMRAVQDDVDSGILEIVSPPKDRGIDIDNSVWRGQSDYLEYRRTNDPARPMLQRLYGNEWSESVIGVLFPDL</sequence>
<dbReference type="Proteomes" id="UP001530315">
    <property type="component" value="Unassembled WGS sequence"/>
</dbReference>
<dbReference type="InterPro" id="IPR009249">
    <property type="entry name" value="Ferredoxin-dep_bilin_Rdtase"/>
</dbReference>